<dbReference type="EMBL" id="CP017141">
    <property type="protein sequence ID" value="AOM77589.1"/>
    <property type="molecule type" value="Genomic_DNA"/>
</dbReference>
<protein>
    <submittedName>
        <fullName evidence="1">Glycosyl hydrolase</fullName>
    </submittedName>
</protein>
<organism evidence="1 2">
    <name type="scientific">Pedobacter steynii</name>
    <dbReference type="NCBI Taxonomy" id="430522"/>
    <lineage>
        <taxon>Bacteria</taxon>
        <taxon>Pseudomonadati</taxon>
        <taxon>Bacteroidota</taxon>
        <taxon>Sphingobacteriia</taxon>
        <taxon>Sphingobacteriales</taxon>
        <taxon>Sphingobacteriaceae</taxon>
        <taxon>Pedobacter</taxon>
    </lineage>
</organism>
<gene>
    <name evidence="1" type="ORF">BFS30_10665</name>
</gene>
<keyword evidence="2" id="KW-1185">Reference proteome</keyword>
<dbReference type="PANTHER" id="PTHR41244">
    <property type="entry name" value="RHAMNAN SYNTHESIS F"/>
    <property type="match status" value="1"/>
</dbReference>
<dbReference type="Proteomes" id="UP000094313">
    <property type="component" value="Chromosome"/>
</dbReference>
<dbReference type="GO" id="GO:0016787">
    <property type="term" value="F:hydrolase activity"/>
    <property type="evidence" value="ECO:0007669"/>
    <property type="project" value="UniProtKB-KW"/>
</dbReference>
<dbReference type="PANTHER" id="PTHR41244:SF1">
    <property type="entry name" value="GLYCOSYLTRANSFERASE"/>
    <property type="match status" value="1"/>
</dbReference>
<name>A0A1D7QG72_9SPHI</name>
<dbReference type="InterPro" id="IPR032719">
    <property type="entry name" value="WbsX"/>
</dbReference>
<accession>A0A1D7QG72</accession>
<dbReference type="KEGG" id="psty:BFS30_10665"/>
<dbReference type="Pfam" id="PF14307">
    <property type="entry name" value="Glyco_tran_WbsX"/>
    <property type="match status" value="1"/>
</dbReference>
<proteinExistence type="predicted"/>
<dbReference type="CDD" id="cd11579">
    <property type="entry name" value="Glyco_tran_WbsX"/>
    <property type="match status" value="1"/>
</dbReference>
<dbReference type="Gene3D" id="3.20.20.80">
    <property type="entry name" value="Glycosidases"/>
    <property type="match status" value="1"/>
</dbReference>
<reference evidence="1 2" key="1">
    <citation type="submission" date="2016-08" db="EMBL/GenBank/DDBJ databases">
        <authorList>
            <person name="Seilhamer J.J."/>
        </authorList>
    </citation>
    <scope>NUCLEOTIDE SEQUENCE [LARGE SCALE GENOMIC DNA]</scope>
    <source>
        <strain evidence="1 2">DX4</strain>
    </source>
</reference>
<dbReference type="OrthoDB" id="9816424at2"/>
<evidence type="ECO:0000313" key="1">
    <source>
        <dbReference type="EMBL" id="AOM77589.1"/>
    </source>
</evidence>
<evidence type="ECO:0000313" key="2">
    <source>
        <dbReference type="Proteomes" id="UP000094313"/>
    </source>
</evidence>
<dbReference type="AlphaFoldDB" id="A0A1D7QG72"/>
<keyword evidence="1" id="KW-0378">Hydrolase</keyword>
<dbReference type="RefSeq" id="WP_069379278.1">
    <property type="nucleotide sequence ID" value="NZ_CP017141.1"/>
</dbReference>
<sequence>MSHANQENGLKPIAIYLPQFHPFPENNEWWGKGFTEWTNVVRSGPKFPGHYQPHLPADLGFYDLRLLETMEAQADLAGTYGIHGFCYYHYWFNGKLLMERPLEQMLKSGKPDFPFCLCWANENWTRKWDGADQQVLIHQDYHPDDDRAHIEYLMPFFKDKRYIKINGKPVYLMYRSELHPNIIQATEIWREEAKKAGFEDIYLIRVENFKRNLDPKEHGFDASMEFAPDIYQAGRKYGKKNLLRYLLKKALHNLRIKRFADFENKIVSLKETAVNMLKKPKPDYTYFRCVSPCWDNSARRKSNAVIYVESEPDNFKKWVSEIKDYTLANFEDEEKIFFINAWNEWAEGCHLEPDQKYGKDYLKAFRDGLNS</sequence>